<dbReference type="NCBIfam" id="NF004491">
    <property type="entry name" value="PRK05826.1"/>
    <property type="match status" value="1"/>
</dbReference>
<dbReference type="Proteomes" id="UP000002071">
    <property type="component" value="Chromosome"/>
</dbReference>
<dbReference type="UniPathway" id="UPA00109">
    <property type="reaction ID" value="UER00188"/>
</dbReference>
<evidence type="ECO:0000256" key="9">
    <source>
        <dbReference type="ARBA" id="ARBA00022777"/>
    </source>
</evidence>
<evidence type="ECO:0000256" key="4">
    <source>
        <dbReference type="ARBA" id="ARBA00008663"/>
    </source>
</evidence>
<dbReference type="InterPro" id="IPR008279">
    <property type="entry name" value="PEP-util_enz_mobile_dom"/>
</dbReference>
<evidence type="ECO:0000256" key="7">
    <source>
        <dbReference type="ARBA" id="ARBA00022723"/>
    </source>
</evidence>
<evidence type="ECO:0000256" key="16">
    <source>
        <dbReference type="RuleBase" id="RU000504"/>
    </source>
</evidence>
<keyword evidence="12" id="KW-0630">Potassium</keyword>
<comment type="catalytic activity">
    <reaction evidence="16">
        <text>pyruvate + ATP = phosphoenolpyruvate + ADP + H(+)</text>
        <dbReference type="Rhea" id="RHEA:18157"/>
        <dbReference type="ChEBI" id="CHEBI:15361"/>
        <dbReference type="ChEBI" id="CHEBI:15378"/>
        <dbReference type="ChEBI" id="CHEBI:30616"/>
        <dbReference type="ChEBI" id="CHEBI:58702"/>
        <dbReference type="ChEBI" id="CHEBI:456216"/>
        <dbReference type="EC" id="2.7.1.40"/>
    </reaction>
</comment>
<evidence type="ECO:0000313" key="20">
    <source>
        <dbReference type="EMBL" id="ACV11651.1"/>
    </source>
</evidence>
<keyword evidence="11 16" id="KW-0460">Magnesium</keyword>
<keyword evidence="21" id="KW-1185">Reference proteome</keyword>
<dbReference type="STRING" id="519442.Huta_1475"/>
<dbReference type="KEGG" id="hut:Huta_1475"/>
<sequence>MRNAKIVCTLGPASESKADIKELAEAGMSVARLNASHGSPEHRRTMIDRIREVDAEMEKSLAVMHDIPGPEVRTAPIREPIELDGGTTIRFYKGDDATPEDVGLSVDISVVEPGDSVLLDDGRIETTVEKVEDGDVYAHVENGGKLGARKGVNVPGVELGLPFPTEQDRTELEVAAEKEVDLVAASFVRDGDDVRKIGDFLENEGTEVPVVSKVERKGAVENLDSIIEASYGVMVARGDLGVELPLEEVPLYQKRIIRQCNEAGVPVITATEMLDSMEESRRPTRAEASDVANAVFDGTDAVMLSGETAIGDHPARVVSTMADIVNEVEQSAEFAELREQRLPPSDKTRTDALAHAARTLVDDIDATAIVAASESGYTALRTAKFRPEVPIIASTPSERVRRQLALARGIFPTTAPFTTEGADAIVQNAVQSALKTGIAESGDTVVVISGMMTELEGTSTSNMLKVHLAAETVTTGQSVVDGLVTGPLVRTTDGDLESVPEGAILSVPADFDDEFLGDPSKLGGIIDGHTNRRGHAVTVGRRLDIPTVSHVTVPDELEDGATVTLDAERGVLYRGQLGTLDD</sequence>
<evidence type="ECO:0000259" key="19">
    <source>
        <dbReference type="Pfam" id="PF02887"/>
    </source>
</evidence>
<dbReference type="eggNOG" id="arCOG01111">
    <property type="taxonomic scope" value="Archaea"/>
</dbReference>
<dbReference type="AlphaFoldDB" id="C7NP64"/>
<dbReference type="SUPFAM" id="SSF51621">
    <property type="entry name" value="Phosphoenolpyruvate/pyruvate domain"/>
    <property type="match status" value="1"/>
</dbReference>
<evidence type="ECO:0000256" key="11">
    <source>
        <dbReference type="ARBA" id="ARBA00022842"/>
    </source>
</evidence>
<keyword evidence="9 16" id="KW-0418">Kinase</keyword>
<dbReference type="GO" id="GO:0000287">
    <property type="term" value="F:magnesium ion binding"/>
    <property type="evidence" value="ECO:0007669"/>
    <property type="project" value="UniProtKB-UniRule"/>
</dbReference>
<dbReference type="SUPFAM" id="SSF52935">
    <property type="entry name" value="PK C-terminal domain-like"/>
    <property type="match status" value="1"/>
</dbReference>
<keyword evidence="8" id="KW-0547">Nucleotide-binding</keyword>
<dbReference type="GO" id="GO:0005524">
    <property type="term" value="F:ATP binding"/>
    <property type="evidence" value="ECO:0007669"/>
    <property type="project" value="UniProtKB-KW"/>
</dbReference>
<dbReference type="EC" id="2.7.1.40" evidence="5 15"/>
<keyword evidence="13 16" id="KW-0324">Glycolysis</keyword>
<dbReference type="Pfam" id="PF00391">
    <property type="entry name" value="PEP-utilizers"/>
    <property type="match status" value="1"/>
</dbReference>
<evidence type="ECO:0000259" key="18">
    <source>
        <dbReference type="Pfam" id="PF00391"/>
    </source>
</evidence>
<dbReference type="GeneID" id="8383754"/>
<keyword evidence="6 16" id="KW-0808">Transferase</keyword>
<organism evidence="20 21">
    <name type="scientific">Halorhabdus utahensis (strain DSM 12940 / JCM 11049 / AX-2)</name>
    <dbReference type="NCBI Taxonomy" id="519442"/>
    <lineage>
        <taxon>Archaea</taxon>
        <taxon>Methanobacteriati</taxon>
        <taxon>Methanobacteriota</taxon>
        <taxon>Stenosarchaea group</taxon>
        <taxon>Halobacteria</taxon>
        <taxon>Halobacteriales</taxon>
        <taxon>Haloarculaceae</taxon>
        <taxon>Halorhabdus</taxon>
    </lineage>
</organism>
<dbReference type="InterPro" id="IPR036918">
    <property type="entry name" value="Pyrv_Knase_C_sf"/>
</dbReference>
<dbReference type="InterPro" id="IPR015795">
    <property type="entry name" value="Pyrv_Knase_C"/>
</dbReference>
<evidence type="ECO:0000256" key="6">
    <source>
        <dbReference type="ARBA" id="ARBA00022679"/>
    </source>
</evidence>
<comment type="pathway">
    <text evidence="2 16">Carbohydrate degradation; glycolysis; pyruvate from D-glyceraldehyde 3-phosphate: step 5/5.</text>
</comment>
<accession>C7NP64</accession>
<reference evidence="20 21" key="1">
    <citation type="journal article" date="2009" name="Stand. Genomic Sci.">
        <title>Complete genome sequence of Halorhabdus utahensis type strain (AX-2).</title>
        <authorList>
            <person name="Anderson I."/>
            <person name="Tindall B.J."/>
            <person name="Pomrenke H."/>
            <person name="Goker M."/>
            <person name="Lapidus A."/>
            <person name="Nolan M."/>
            <person name="Copeland A."/>
            <person name="Glavina Del Rio T."/>
            <person name="Chen F."/>
            <person name="Tice H."/>
            <person name="Cheng J.F."/>
            <person name="Lucas S."/>
            <person name="Chertkov O."/>
            <person name="Bruce D."/>
            <person name="Brettin T."/>
            <person name="Detter J.C."/>
            <person name="Han C."/>
            <person name="Goodwin L."/>
            <person name="Land M."/>
            <person name="Hauser L."/>
            <person name="Chang Y.J."/>
            <person name="Jeffries C.D."/>
            <person name="Pitluck S."/>
            <person name="Pati A."/>
            <person name="Mavromatis K."/>
            <person name="Ivanova N."/>
            <person name="Ovchinnikova G."/>
            <person name="Chen A."/>
            <person name="Palaniappan K."/>
            <person name="Chain P."/>
            <person name="Rohde M."/>
            <person name="Bristow J."/>
            <person name="Eisen J.A."/>
            <person name="Markowitz V."/>
            <person name="Hugenholtz P."/>
            <person name="Kyrpides N.C."/>
            <person name="Klenk H.P."/>
        </authorList>
    </citation>
    <scope>NUCLEOTIDE SEQUENCE [LARGE SCALE GENOMIC DNA]</scope>
    <source>
        <strain evidence="21">DSM 12940 / JCM 11049 / AX-2</strain>
    </source>
</reference>
<evidence type="ECO:0000256" key="12">
    <source>
        <dbReference type="ARBA" id="ARBA00022958"/>
    </source>
</evidence>
<dbReference type="InterPro" id="IPR015806">
    <property type="entry name" value="Pyrv_Knase_insert_dom_sf"/>
</dbReference>
<dbReference type="NCBIfam" id="TIGR01064">
    <property type="entry name" value="pyruv_kin"/>
    <property type="match status" value="1"/>
</dbReference>
<gene>
    <name evidence="20" type="ordered locus">Huta_1475</name>
</gene>
<evidence type="ECO:0000256" key="8">
    <source>
        <dbReference type="ARBA" id="ARBA00022741"/>
    </source>
</evidence>
<keyword evidence="10" id="KW-0067">ATP-binding</keyword>
<feature type="domain" description="Pyruvate kinase C-terminal" evidence="19">
    <location>
        <begin position="351"/>
        <end position="467"/>
    </location>
</feature>
<evidence type="ECO:0000256" key="2">
    <source>
        <dbReference type="ARBA" id="ARBA00004997"/>
    </source>
</evidence>
<evidence type="ECO:0000256" key="10">
    <source>
        <dbReference type="ARBA" id="ARBA00022840"/>
    </source>
</evidence>
<evidence type="ECO:0000256" key="13">
    <source>
        <dbReference type="ARBA" id="ARBA00023152"/>
    </source>
</evidence>
<comment type="similarity">
    <text evidence="3">In the C-terminal section; belongs to the PEP-utilizing enzyme family.</text>
</comment>
<dbReference type="PANTHER" id="PTHR11817">
    <property type="entry name" value="PYRUVATE KINASE"/>
    <property type="match status" value="1"/>
</dbReference>
<dbReference type="SUPFAM" id="SSF50800">
    <property type="entry name" value="PK beta-barrel domain-like"/>
    <property type="match status" value="1"/>
</dbReference>
<evidence type="ECO:0000256" key="15">
    <source>
        <dbReference type="NCBIfam" id="TIGR01064"/>
    </source>
</evidence>
<dbReference type="InterPro" id="IPR001697">
    <property type="entry name" value="Pyr_Knase"/>
</dbReference>
<dbReference type="Pfam" id="PF00224">
    <property type="entry name" value="PK"/>
    <property type="match status" value="1"/>
</dbReference>
<feature type="domain" description="PEP-utilising enzyme mobile" evidence="18">
    <location>
        <begin position="500"/>
        <end position="570"/>
    </location>
</feature>
<dbReference type="OrthoDB" id="56298at2157"/>
<name>C7NP64_HALUD</name>
<keyword evidence="7" id="KW-0479">Metal-binding</keyword>
<keyword evidence="14 20" id="KW-0670">Pyruvate</keyword>
<dbReference type="NCBIfam" id="NF004978">
    <property type="entry name" value="PRK06354.1"/>
    <property type="match status" value="1"/>
</dbReference>
<dbReference type="RefSeq" id="WP_015789225.1">
    <property type="nucleotide sequence ID" value="NC_013158.1"/>
</dbReference>
<dbReference type="SUPFAM" id="SSF52009">
    <property type="entry name" value="Phosphohistidine domain"/>
    <property type="match status" value="1"/>
</dbReference>
<dbReference type="EMBL" id="CP001687">
    <property type="protein sequence ID" value="ACV11651.1"/>
    <property type="molecule type" value="Genomic_DNA"/>
</dbReference>
<comment type="similarity">
    <text evidence="4 16">Belongs to the pyruvate kinase family.</text>
</comment>
<evidence type="ECO:0000256" key="1">
    <source>
        <dbReference type="ARBA" id="ARBA00001946"/>
    </source>
</evidence>
<dbReference type="InterPro" id="IPR040442">
    <property type="entry name" value="Pyrv_kinase-like_dom_sf"/>
</dbReference>
<dbReference type="GO" id="GO:0016301">
    <property type="term" value="F:kinase activity"/>
    <property type="evidence" value="ECO:0007669"/>
    <property type="project" value="UniProtKB-KW"/>
</dbReference>
<dbReference type="HOGENOM" id="CLU_015439_0_2_2"/>
<dbReference type="Pfam" id="PF02887">
    <property type="entry name" value="PK_C"/>
    <property type="match status" value="1"/>
</dbReference>
<dbReference type="InterPro" id="IPR015813">
    <property type="entry name" value="Pyrv/PenolPyrv_kinase-like_dom"/>
</dbReference>
<evidence type="ECO:0000256" key="5">
    <source>
        <dbReference type="ARBA" id="ARBA00012142"/>
    </source>
</evidence>
<dbReference type="Gene3D" id="2.40.33.10">
    <property type="entry name" value="PK beta-barrel domain-like"/>
    <property type="match status" value="1"/>
</dbReference>
<dbReference type="InterPro" id="IPR011037">
    <property type="entry name" value="Pyrv_Knase-like_insert_dom_sf"/>
</dbReference>
<evidence type="ECO:0000259" key="17">
    <source>
        <dbReference type="Pfam" id="PF00224"/>
    </source>
</evidence>
<feature type="domain" description="Pyruvate kinase barrel" evidence="17">
    <location>
        <begin position="1"/>
        <end position="317"/>
    </location>
</feature>
<evidence type="ECO:0000256" key="14">
    <source>
        <dbReference type="ARBA" id="ARBA00023317"/>
    </source>
</evidence>
<dbReference type="Gene3D" id="3.40.1380.20">
    <property type="entry name" value="Pyruvate kinase, C-terminal domain"/>
    <property type="match status" value="1"/>
</dbReference>
<dbReference type="GO" id="GO:0030955">
    <property type="term" value="F:potassium ion binding"/>
    <property type="evidence" value="ECO:0007669"/>
    <property type="project" value="UniProtKB-UniRule"/>
</dbReference>
<evidence type="ECO:0000256" key="3">
    <source>
        <dbReference type="ARBA" id="ARBA00006237"/>
    </source>
</evidence>
<proteinExistence type="inferred from homology"/>
<dbReference type="Gene3D" id="3.20.20.60">
    <property type="entry name" value="Phosphoenolpyruvate-binding domains"/>
    <property type="match status" value="1"/>
</dbReference>
<dbReference type="eggNOG" id="arCOG04120">
    <property type="taxonomic scope" value="Archaea"/>
</dbReference>
<comment type="cofactor">
    <cofactor evidence="1">
        <name>Mg(2+)</name>
        <dbReference type="ChEBI" id="CHEBI:18420"/>
    </cofactor>
</comment>
<dbReference type="GO" id="GO:0004743">
    <property type="term" value="F:pyruvate kinase activity"/>
    <property type="evidence" value="ECO:0007669"/>
    <property type="project" value="UniProtKB-UniRule"/>
</dbReference>
<evidence type="ECO:0000313" key="21">
    <source>
        <dbReference type="Proteomes" id="UP000002071"/>
    </source>
</evidence>
<dbReference type="Gene3D" id="3.50.30.10">
    <property type="entry name" value="Phosphohistidine domain"/>
    <property type="match status" value="1"/>
</dbReference>
<dbReference type="PRINTS" id="PR01050">
    <property type="entry name" value="PYRUVTKNASE"/>
</dbReference>
<dbReference type="InterPro" id="IPR015793">
    <property type="entry name" value="Pyrv_Knase_brl"/>
</dbReference>
<protein>
    <recommendedName>
        <fullName evidence="5 15">Pyruvate kinase</fullName>
        <ecNumber evidence="5 15">2.7.1.40</ecNumber>
    </recommendedName>
</protein>
<dbReference type="InterPro" id="IPR036637">
    <property type="entry name" value="Phosphohistidine_dom_sf"/>
</dbReference>